<dbReference type="EMBL" id="JAVHNQ010000001">
    <property type="protein sequence ID" value="KAK6358929.1"/>
    <property type="molecule type" value="Genomic_DNA"/>
</dbReference>
<feature type="region of interest" description="Disordered" evidence="1">
    <location>
        <begin position="148"/>
        <end position="176"/>
    </location>
</feature>
<feature type="signal peptide" evidence="2">
    <location>
        <begin position="1"/>
        <end position="21"/>
    </location>
</feature>
<feature type="chain" id="PRO_5043855341" evidence="2">
    <location>
        <begin position="22"/>
        <end position="455"/>
    </location>
</feature>
<dbReference type="AlphaFoldDB" id="A0AAV9VAQ6"/>
<reference evidence="3 4" key="1">
    <citation type="submission" date="2019-10" db="EMBL/GenBank/DDBJ databases">
        <authorList>
            <person name="Palmer J.M."/>
        </authorList>
    </citation>
    <scope>NUCLEOTIDE SEQUENCE [LARGE SCALE GENOMIC DNA]</scope>
    <source>
        <strain evidence="3 4">TWF696</strain>
    </source>
</reference>
<proteinExistence type="predicted"/>
<dbReference type="Proteomes" id="UP001375240">
    <property type="component" value="Unassembled WGS sequence"/>
</dbReference>
<keyword evidence="2" id="KW-0732">Signal</keyword>
<evidence type="ECO:0000313" key="4">
    <source>
        <dbReference type="Proteomes" id="UP001375240"/>
    </source>
</evidence>
<comment type="caution">
    <text evidence="3">The sequence shown here is derived from an EMBL/GenBank/DDBJ whole genome shotgun (WGS) entry which is preliminary data.</text>
</comment>
<protein>
    <submittedName>
        <fullName evidence="3">Uncharacterized protein</fullName>
    </submittedName>
</protein>
<sequence>MFPAPLTSVALLYGLLGAAQAVSLPGEKWSNLNMRSVALGPGEPLIPESCLPSRGLRNDEAGEAVNHLAYKSVPTEGYTMLAGTCIHHITGFTCAQVCNYTPNDRNVTQKEIFLTLAKLRMDCGAEELSGARQIGDLSAYIYGIDGGSSNSTESDASDTAARAKRSNGPESSYENGVLTIKMDQPPRTKEEFNALVADAMKQQGQDVNDLPESADLVKRGNPCEQSAPNFNGQSIWGCNRHPLGPGGICPFQGQNKDCASWCEVRRRFFYGMERPYSAEVITSGNGAPVRTLTKGYSVSWGLSFDVGLGLSAPDGIFSGSLGLSLSRTVTYTVEEGSQADPKDMHGFCGYFTFIPKMVESCGSLTKWRRQTVNGNHFSFDKCDGRASTGTTGNVCITHPFKRPDGKPDGLTIVVLIRCWNHHLLAPMRLQNIDYRRPGVADIGPHAHEQWHGEKK</sequence>
<accession>A0AAV9VAQ6</accession>
<evidence type="ECO:0000256" key="1">
    <source>
        <dbReference type="SAM" id="MobiDB-lite"/>
    </source>
</evidence>
<organism evidence="3 4">
    <name type="scientific">Orbilia brochopaga</name>
    <dbReference type="NCBI Taxonomy" id="3140254"/>
    <lineage>
        <taxon>Eukaryota</taxon>
        <taxon>Fungi</taxon>
        <taxon>Dikarya</taxon>
        <taxon>Ascomycota</taxon>
        <taxon>Pezizomycotina</taxon>
        <taxon>Orbiliomycetes</taxon>
        <taxon>Orbiliales</taxon>
        <taxon>Orbiliaceae</taxon>
        <taxon>Orbilia</taxon>
    </lineage>
</organism>
<evidence type="ECO:0000256" key="2">
    <source>
        <dbReference type="SAM" id="SignalP"/>
    </source>
</evidence>
<evidence type="ECO:0000313" key="3">
    <source>
        <dbReference type="EMBL" id="KAK6358929.1"/>
    </source>
</evidence>
<gene>
    <name evidence="3" type="ORF">TWF696_000103</name>
</gene>
<name>A0AAV9VAQ6_9PEZI</name>
<keyword evidence="4" id="KW-1185">Reference proteome</keyword>